<sequence length="475" mass="54018">MGQEIAGANFVSKDFARFRKHLADETQRLERLFANTLQQQDIRYAGLELEAWLIDQTMYPAPINDAFLSILQDPMANAELAKFNIEFNTEPLPLTHDCLSRLHRQLQNAWSNASQQAQKLDSELLMTGILATLEQHDLNPLNMSDMNRYRALNEQILASRDQPVRLDITGEDHLKLSHNDVMLESAATSLQLHTQIPLTIAHHFYNASIMASAAVVAVSANSPFLFGHSLWQETRIPLFEQAIESGGFDGASHGPVKRVSFGSDYARHSIFECFQENLDHFPVLLPVDLGEATDALEYLRLHNGTIWRWNRPIIGFSGDKPHVRIEHRTPAAGPTVTDMMANAAFYYGLSHAFCDRLIARGVELSFADARDNFYKAARYGLDAHIVDLNGQHQRIQKYILDELLPLAAQGLDKLNLEETEKQHYLSIIEARVEKHQTGSDWQRAFINKHGKDFQKLTRQYLFHQQQGEVVSEWPI</sequence>
<dbReference type="PANTHER" id="PTHR36510">
    <property type="entry name" value="GLUTAMATE--CYSTEINE LIGASE 2-RELATED"/>
    <property type="match status" value="1"/>
</dbReference>
<dbReference type="EMBL" id="JRQD01000003">
    <property type="protein sequence ID" value="KGM07050.1"/>
    <property type="molecule type" value="Genomic_DNA"/>
</dbReference>
<dbReference type="SUPFAM" id="SSF55931">
    <property type="entry name" value="Glutamine synthetase/guanido kinase"/>
    <property type="match status" value="1"/>
</dbReference>
<dbReference type="InterPro" id="IPR014746">
    <property type="entry name" value="Gln_synth/guanido_kin_cat_dom"/>
</dbReference>
<reference evidence="1 2" key="1">
    <citation type="submission" date="2014-09" db="EMBL/GenBank/DDBJ databases">
        <authorList>
            <person name="Grob C."/>
            <person name="Taubert M."/>
            <person name="Howat A.M."/>
            <person name="Burns O.J."/>
            <person name="Dixon J.L."/>
            <person name="Chen Y."/>
            <person name="Murrell J.C."/>
        </authorList>
    </citation>
    <scope>NUCLEOTIDE SEQUENCE [LARGE SCALE GENOMIC DNA]</scope>
    <source>
        <strain evidence="1">L4</strain>
    </source>
</reference>
<dbReference type="STRING" id="392484.LP43_1550"/>
<dbReference type="InterPro" id="IPR050141">
    <property type="entry name" value="GCL_type2/YbdK_subfam"/>
</dbReference>
<dbReference type="InterPro" id="IPR006336">
    <property type="entry name" value="GCS2"/>
</dbReference>
<dbReference type="RefSeq" id="WP_036313926.1">
    <property type="nucleotide sequence ID" value="NZ_JRQD01000003.1"/>
</dbReference>
<evidence type="ECO:0000313" key="2">
    <source>
        <dbReference type="Proteomes" id="UP000029999"/>
    </source>
</evidence>
<evidence type="ECO:0000313" key="1">
    <source>
        <dbReference type="EMBL" id="KGM07050.1"/>
    </source>
</evidence>
<dbReference type="Gene3D" id="3.30.590.20">
    <property type="match status" value="1"/>
</dbReference>
<dbReference type="PANTHER" id="PTHR36510:SF3">
    <property type="entry name" value="CONSERVED PROTEIN"/>
    <property type="match status" value="1"/>
</dbReference>
<dbReference type="AlphaFoldDB" id="A0A0A0BGN0"/>
<organism evidence="1 2">
    <name type="scientific">Methylophaga thiooxydans</name>
    <dbReference type="NCBI Taxonomy" id="392484"/>
    <lineage>
        <taxon>Bacteria</taxon>
        <taxon>Pseudomonadati</taxon>
        <taxon>Pseudomonadota</taxon>
        <taxon>Gammaproteobacteria</taxon>
        <taxon>Thiotrichales</taxon>
        <taxon>Piscirickettsiaceae</taxon>
        <taxon>Methylophaga</taxon>
    </lineage>
</organism>
<dbReference type="GO" id="GO:0016879">
    <property type="term" value="F:ligase activity, forming carbon-nitrogen bonds"/>
    <property type="evidence" value="ECO:0007669"/>
    <property type="project" value="UniProtKB-ARBA"/>
</dbReference>
<dbReference type="InterPro" id="IPR016602">
    <property type="entry name" value="UCP012666"/>
</dbReference>
<comment type="caution">
    <text evidence="1">The sequence shown here is derived from an EMBL/GenBank/DDBJ whole genome shotgun (WGS) entry which is preliminary data.</text>
</comment>
<name>A0A0A0BGN0_9GAMM</name>
<dbReference type="Pfam" id="PF04107">
    <property type="entry name" value="GCS2"/>
    <property type="match status" value="1"/>
</dbReference>
<proteinExistence type="predicted"/>
<protein>
    <recommendedName>
        <fullName evidence="3">Glutamate--cysteine ligase</fullName>
    </recommendedName>
</protein>
<dbReference type="PIRSF" id="PIRSF012666">
    <property type="entry name" value="UCP012666"/>
    <property type="match status" value="1"/>
</dbReference>
<dbReference type="Proteomes" id="UP000029999">
    <property type="component" value="Unassembled WGS sequence"/>
</dbReference>
<evidence type="ECO:0008006" key="3">
    <source>
        <dbReference type="Google" id="ProtNLM"/>
    </source>
</evidence>
<gene>
    <name evidence="1" type="ORF">LP43_1550</name>
</gene>
<accession>A0A0A0BGN0</accession>